<dbReference type="InterPro" id="IPR002156">
    <property type="entry name" value="RNaseH_domain"/>
</dbReference>
<evidence type="ECO:0000259" key="2">
    <source>
        <dbReference type="Pfam" id="PF13456"/>
    </source>
</evidence>
<feature type="coiled-coil region" evidence="1">
    <location>
        <begin position="36"/>
        <end position="63"/>
    </location>
</feature>
<dbReference type="InterPro" id="IPR052343">
    <property type="entry name" value="Retrotransposon-Effector_Assoc"/>
</dbReference>
<keyword evidence="4" id="KW-1185">Reference proteome</keyword>
<dbReference type="GO" id="GO:0003676">
    <property type="term" value="F:nucleic acid binding"/>
    <property type="evidence" value="ECO:0007669"/>
    <property type="project" value="InterPro"/>
</dbReference>
<evidence type="ECO:0000313" key="3">
    <source>
        <dbReference type="EMBL" id="WOK93286.1"/>
    </source>
</evidence>
<dbReference type="AlphaFoldDB" id="A0AAQ3JP75"/>
<proteinExistence type="predicted"/>
<evidence type="ECO:0000313" key="4">
    <source>
        <dbReference type="Proteomes" id="UP001327560"/>
    </source>
</evidence>
<evidence type="ECO:0000256" key="1">
    <source>
        <dbReference type="SAM" id="Coils"/>
    </source>
</evidence>
<protein>
    <recommendedName>
        <fullName evidence="2">RNase H type-1 domain-containing protein</fullName>
    </recommendedName>
</protein>
<sequence length="366" mass="42195">MTEKDVEQIIKENWHQVSNSMNGVGSNLHKLSGKLIAWAKSNIDQLEKNMKEAKAELTLLDQLDETGGCNDQDICRMRSLANRIMALNRQIHLKWWFKARLKWRSKARVKWLEENDKNTKFFHNLAKHRKFKNSINSICHEGIVISEPPEEDTVALDHPEWRIAESLKWKRLQNRNKIHLCNDFSMEEILVAANSLGKGKAPGPDGFNIEFFIRYWDITKDSILMAIKEFTSIATLPMSWGETKLVFIPKDERPTSVTDYRPIALCNVIYKGEGSYVILNDAAWKSKEEKTGLGACILDMEGNIIDQVHSTKCVNSPLEAELWEIWVGIQKTKELKVNDTVVLRLSQSHKYSQQKRQTAMVFVKPD</sequence>
<reference evidence="3 4" key="1">
    <citation type="submission" date="2023-10" db="EMBL/GenBank/DDBJ databases">
        <title>Chromosome-scale genome assembly provides insights into flower coloration mechanisms of Canna indica.</title>
        <authorList>
            <person name="Li C."/>
        </authorList>
    </citation>
    <scope>NUCLEOTIDE SEQUENCE [LARGE SCALE GENOMIC DNA]</scope>
    <source>
        <tissue evidence="3">Flower</tissue>
    </source>
</reference>
<name>A0AAQ3JP75_9LILI</name>
<dbReference type="Proteomes" id="UP001327560">
    <property type="component" value="Chromosome 1"/>
</dbReference>
<dbReference type="EMBL" id="CP136890">
    <property type="protein sequence ID" value="WOK93286.1"/>
    <property type="molecule type" value="Genomic_DNA"/>
</dbReference>
<dbReference type="PANTHER" id="PTHR46890:SF48">
    <property type="entry name" value="RNA-DIRECTED DNA POLYMERASE"/>
    <property type="match status" value="1"/>
</dbReference>
<dbReference type="Pfam" id="PF13456">
    <property type="entry name" value="RVT_3"/>
    <property type="match status" value="1"/>
</dbReference>
<dbReference type="PANTHER" id="PTHR46890">
    <property type="entry name" value="NON-LTR RETROLELEMENT REVERSE TRANSCRIPTASE-LIKE PROTEIN-RELATED"/>
    <property type="match status" value="1"/>
</dbReference>
<organism evidence="3 4">
    <name type="scientific">Canna indica</name>
    <name type="common">Indian-shot</name>
    <dbReference type="NCBI Taxonomy" id="4628"/>
    <lineage>
        <taxon>Eukaryota</taxon>
        <taxon>Viridiplantae</taxon>
        <taxon>Streptophyta</taxon>
        <taxon>Embryophyta</taxon>
        <taxon>Tracheophyta</taxon>
        <taxon>Spermatophyta</taxon>
        <taxon>Magnoliopsida</taxon>
        <taxon>Liliopsida</taxon>
        <taxon>Zingiberales</taxon>
        <taxon>Cannaceae</taxon>
        <taxon>Canna</taxon>
    </lineage>
</organism>
<keyword evidence="1" id="KW-0175">Coiled coil</keyword>
<accession>A0AAQ3JP75</accession>
<gene>
    <name evidence="3" type="ORF">Cni_G01981</name>
</gene>
<feature type="domain" description="RNase H type-1" evidence="2">
    <location>
        <begin position="281"/>
        <end position="342"/>
    </location>
</feature>
<dbReference type="GO" id="GO:0004523">
    <property type="term" value="F:RNA-DNA hybrid ribonuclease activity"/>
    <property type="evidence" value="ECO:0007669"/>
    <property type="project" value="InterPro"/>
</dbReference>